<evidence type="ECO:0000256" key="1">
    <source>
        <dbReference type="SAM" id="MobiDB-lite"/>
    </source>
</evidence>
<evidence type="ECO:0000256" key="2">
    <source>
        <dbReference type="SAM" id="Phobius"/>
    </source>
</evidence>
<keyword evidence="2" id="KW-1133">Transmembrane helix</keyword>
<feature type="transmembrane region" description="Helical" evidence="2">
    <location>
        <begin position="203"/>
        <end position="233"/>
    </location>
</feature>
<evidence type="ECO:0000313" key="3">
    <source>
        <dbReference type="EMBL" id="KAG2445401.1"/>
    </source>
</evidence>
<keyword evidence="2" id="KW-0812">Transmembrane</keyword>
<dbReference type="AlphaFoldDB" id="A0A836B237"/>
<feature type="compositionally biased region" description="Low complexity" evidence="1">
    <location>
        <begin position="1"/>
        <end position="13"/>
    </location>
</feature>
<evidence type="ECO:0000313" key="4">
    <source>
        <dbReference type="Proteomes" id="UP000650467"/>
    </source>
</evidence>
<name>A0A836B237_CHLIN</name>
<feature type="compositionally biased region" description="Gly residues" evidence="1">
    <location>
        <begin position="14"/>
        <end position="34"/>
    </location>
</feature>
<keyword evidence="4" id="KW-1185">Reference proteome</keyword>
<keyword evidence="2" id="KW-0472">Membrane</keyword>
<accession>A0A836B237</accession>
<feature type="transmembrane region" description="Helical" evidence="2">
    <location>
        <begin position="162"/>
        <end position="183"/>
    </location>
</feature>
<dbReference type="EMBL" id="JAEHOC010000001">
    <property type="protein sequence ID" value="KAG2445401.1"/>
    <property type="molecule type" value="Genomic_DNA"/>
</dbReference>
<feature type="region of interest" description="Disordered" evidence="1">
    <location>
        <begin position="1"/>
        <end position="36"/>
    </location>
</feature>
<gene>
    <name evidence="3" type="ORF">HXX76_000023</name>
</gene>
<feature type="transmembrane region" description="Helical" evidence="2">
    <location>
        <begin position="121"/>
        <end position="150"/>
    </location>
</feature>
<proteinExistence type="predicted"/>
<dbReference type="OrthoDB" id="542626at2759"/>
<comment type="caution">
    <text evidence="3">The sequence shown here is derived from an EMBL/GenBank/DDBJ whole genome shotgun (WGS) entry which is preliminary data.</text>
</comment>
<feature type="transmembrane region" description="Helical" evidence="2">
    <location>
        <begin position="47"/>
        <end position="70"/>
    </location>
</feature>
<dbReference type="Proteomes" id="UP000650467">
    <property type="component" value="Unassembled WGS sequence"/>
</dbReference>
<reference evidence="3" key="1">
    <citation type="journal article" date="2020" name="bioRxiv">
        <title>Comparative genomics of Chlamydomonas.</title>
        <authorList>
            <person name="Craig R.J."/>
            <person name="Hasan A.R."/>
            <person name="Ness R.W."/>
            <person name="Keightley P.D."/>
        </authorList>
    </citation>
    <scope>NUCLEOTIDE SEQUENCE</scope>
    <source>
        <strain evidence="3">SAG 7.73</strain>
    </source>
</reference>
<organism evidence="3 4">
    <name type="scientific">Chlamydomonas incerta</name>
    <dbReference type="NCBI Taxonomy" id="51695"/>
    <lineage>
        <taxon>Eukaryota</taxon>
        <taxon>Viridiplantae</taxon>
        <taxon>Chlorophyta</taxon>
        <taxon>core chlorophytes</taxon>
        <taxon>Chlorophyceae</taxon>
        <taxon>CS clade</taxon>
        <taxon>Chlamydomonadales</taxon>
        <taxon>Chlamydomonadaceae</taxon>
        <taxon>Chlamydomonas</taxon>
    </lineage>
</organism>
<sequence>MPSLGVSSSASVGRPGGGGSGSSSSGPGLGGGGPPSLRQYHSPLRRWVWAAVCTNLVWAGVFAGLCAASYRGFNAAVTQLSAAKDASDRAAAAGAGDEAAAAAAEQASGLPPGTKASDWQALFAAAAISAAFAVALTILFHACALALLLCSFKSLADPHRRFGRGFVAAAALCVGMHTLNIALQFNGYGPTLATWRHRLAAGAFQPALLTATMAFGWLSFINYTALAVLLFFWNDPVDVYLLDRSPAGVM</sequence>
<protein>
    <submittedName>
        <fullName evidence="3">Uncharacterized protein</fullName>
    </submittedName>
</protein>